<dbReference type="InterPro" id="IPR047057">
    <property type="entry name" value="MerR_fam"/>
</dbReference>
<dbReference type="EMBL" id="DVIT01000022">
    <property type="protein sequence ID" value="HIS47101.1"/>
    <property type="molecule type" value="Genomic_DNA"/>
</dbReference>
<dbReference type="Pfam" id="PF07853">
    <property type="entry name" value="DUF1648"/>
    <property type="match status" value="1"/>
</dbReference>
<evidence type="ECO:0000259" key="6">
    <source>
        <dbReference type="PROSITE" id="PS50937"/>
    </source>
</evidence>
<feature type="transmembrane region" description="Helical" evidence="5">
    <location>
        <begin position="251"/>
        <end position="271"/>
    </location>
</feature>
<dbReference type="GO" id="GO:0003700">
    <property type="term" value="F:DNA-binding transcription factor activity"/>
    <property type="evidence" value="ECO:0007669"/>
    <property type="project" value="InterPro"/>
</dbReference>
<feature type="transmembrane region" description="Helical" evidence="5">
    <location>
        <begin position="184"/>
        <end position="203"/>
    </location>
</feature>
<dbReference type="Gene3D" id="1.10.1660.10">
    <property type="match status" value="1"/>
</dbReference>
<name>A0A9D1JQD3_9FIRM</name>
<accession>A0A9D1JQD3</accession>
<keyword evidence="1" id="KW-0678">Repressor</keyword>
<evidence type="ECO:0000256" key="1">
    <source>
        <dbReference type="ARBA" id="ARBA00022491"/>
    </source>
</evidence>
<keyword evidence="5" id="KW-1133">Transmembrane helix</keyword>
<evidence type="ECO:0000313" key="8">
    <source>
        <dbReference type="Proteomes" id="UP000823927"/>
    </source>
</evidence>
<keyword evidence="5" id="KW-0812">Transmembrane</keyword>
<evidence type="ECO:0000256" key="3">
    <source>
        <dbReference type="ARBA" id="ARBA00023125"/>
    </source>
</evidence>
<dbReference type="InterPro" id="IPR000551">
    <property type="entry name" value="MerR-type_HTH_dom"/>
</dbReference>
<dbReference type="GO" id="GO:0003677">
    <property type="term" value="F:DNA binding"/>
    <property type="evidence" value="ECO:0007669"/>
    <property type="project" value="UniProtKB-KW"/>
</dbReference>
<keyword evidence="3" id="KW-0238">DNA-binding</keyword>
<dbReference type="PROSITE" id="PS50937">
    <property type="entry name" value="HTH_MERR_2"/>
    <property type="match status" value="1"/>
</dbReference>
<dbReference type="Proteomes" id="UP000823927">
    <property type="component" value="Unassembled WGS sequence"/>
</dbReference>
<evidence type="ECO:0000256" key="4">
    <source>
        <dbReference type="ARBA" id="ARBA00023163"/>
    </source>
</evidence>
<dbReference type="Pfam" id="PF13411">
    <property type="entry name" value="MerR_1"/>
    <property type="match status" value="1"/>
</dbReference>
<keyword evidence="2" id="KW-0805">Transcription regulation</keyword>
<keyword evidence="4" id="KW-0804">Transcription</keyword>
<dbReference type="SMART" id="SM00422">
    <property type="entry name" value="HTH_MERR"/>
    <property type="match status" value="1"/>
</dbReference>
<dbReference type="AlphaFoldDB" id="A0A9D1JQD3"/>
<proteinExistence type="predicted"/>
<evidence type="ECO:0000256" key="2">
    <source>
        <dbReference type="ARBA" id="ARBA00023015"/>
    </source>
</evidence>
<dbReference type="InterPro" id="IPR012867">
    <property type="entry name" value="DUF1648"/>
</dbReference>
<evidence type="ECO:0000313" key="7">
    <source>
        <dbReference type="EMBL" id="HIS47101.1"/>
    </source>
</evidence>
<feature type="transmembrane region" description="Helical" evidence="5">
    <location>
        <begin position="224"/>
        <end position="245"/>
    </location>
</feature>
<sequence>MTIKEAEERTGLSRSNIRFYEKEKLIEPSRNESNGYRDYSENDVENIKKIAYLRTLGISIEDIRSIISEKVTLRETLEKQNEVLKSQIVDLNKAKLMCEKMLDEESISYEKLHVEQYITDLHDYWKDNQTIFKLDSVSFLYIWGSMLTWTTITALCLIIGALFYSKLPAEIPVQWRKGMATSFVNKNWIFICPVMCIIIRYLLKPFIYAKLQMNNYYGEIITEYLTNYMCFIVLSVEIFSVLFIFGVVKSVVILLFVNTAVFIGLLVVGLVKMDLSGKGTDGQHTV</sequence>
<dbReference type="SUPFAM" id="SSF46955">
    <property type="entry name" value="Putative DNA-binding domain"/>
    <property type="match status" value="1"/>
</dbReference>
<dbReference type="PANTHER" id="PTHR30204">
    <property type="entry name" value="REDOX-CYCLING DRUG-SENSING TRANSCRIPTIONAL ACTIVATOR SOXR"/>
    <property type="match status" value="1"/>
</dbReference>
<evidence type="ECO:0000256" key="5">
    <source>
        <dbReference type="SAM" id="Phobius"/>
    </source>
</evidence>
<comment type="caution">
    <text evidence="7">The sequence shown here is derived from an EMBL/GenBank/DDBJ whole genome shotgun (WGS) entry which is preliminary data.</text>
</comment>
<organism evidence="7 8">
    <name type="scientific">Candidatus Scybalocola faecigallinarum</name>
    <dbReference type="NCBI Taxonomy" id="2840941"/>
    <lineage>
        <taxon>Bacteria</taxon>
        <taxon>Bacillati</taxon>
        <taxon>Bacillota</taxon>
        <taxon>Clostridia</taxon>
        <taxon>Lachnospirales</taxon>
        <taxon>Lachnospiraceae</taxon>
        <taxon>Lachnospiraceae incertae sedis</taxon>
        <taxon>Candidatus Scybalocola (ex Gilroy et al. 2021)</taxon>
    </lineage>
</organism>
<feature type="transmembrane region" description="Helical" evidence="5">
    <location>
        <begin position="139"/>
        <end position="164"/>
    </location>
</feature>
<gene>
    <name evidence="7" type="ORF">IAB46_05990</name>
</gene>
<reference evidence="7" key="2">
    <citation type="journal article" date="2021" name="PeerJ">
        <title>Extensive microbial diversity within the chicken gut microbiome revealed by metagenomics and culture.</title>
        <authorList>
            <person name="Gilroy R."/>
            <person name="Ravi A."/>
            <person name="Getino M."/>
            <person name="Pursley I."/>
            <person name="Horton D.L."/>
            <person name="Alikhan N.F."/>
            <person name="Baker D."/>
            <person name="Gharbi K."/>
            <person name="Hall N."/>
            <person name="Watson M."/>
            <person name="Adriaenssens E.M."/>
            <person name="Foster-Nyarko E."/>
            <person name="Jarju S."/>
            <person name="Secka A."/>
            <person name="Antonio M."/>
            <person name="Oren A."/>
            <person name="Chaudhuri R.R."/>
            <person name="La Ragione R."/>
            <person name="Hildebrand F."/>
            <person name="Pallen M.J."/>
        </authorList>
    </citation>
    <scope>NUCLEOTIDE SEQUENCE</scope>
    <source>
        <strain evidence="7">CHK178-757</strain>
    </source>
</reference>
<reference evidence="7" key="1">
    <citation type="submission" date="2020-10" db="EMBL/GenBank/DDBJ databases">
        <authorList>
            <person name="Gilroy R."/>
        </authorList>
    </citation>
    <scope>NUCLEOTIDE SEQUENCE</scope>
    <source>
        <strain evidence="7">CHK178-757</strain>
    </source>
</reference>
<feature type="domain" description="HTH merR-type" evidence="6">
    <location>
        <begin position="1"/>
        <end position="69"/>
    </location>
</feature>
<dbReference type="PANTHER" id="PTHR30204:SF69">
    <property type="entry name" value="MERR-FAMILY TRANSCRIPTIONAL REGULATOR"/>
    <property type="match status" value="1"/>
</dbReference>
<keyword evidence="5" id="KW-0472">Membrane</keyword>
<protein>
    <submittedName>
        <fullName evidence="7">MerR family transcriptional regulator</fullName>
    </submittedName>
</protein>
<dbReference type="InterPro" id="IPR009061">
    <property type="entry name" value="DNA-bd_dom_put_sf"/>
</dbReference>
<dbReference type="CDD" id="cd00592">
    <property type="entry name" value="HTH_MerR-like"/>
    <property type="match status" value="1"/>
</dbReference>